<dbReference type="PANTHER" id="PTHR32027">
    <property type="entry name" value="CYTOSINE DEAMINASE"/>
    <property type="match status" value="1"/>
</dbReference>
<evidence type="ECO:0000313" key="2">
    <source>
        <dbReference type="EMBL" id="NMH80727.1"/>
    </source>
</evidence>
<dbReference type="Proteomes" id="UP001296706">
    <property type="component" value="Unassembled WGS sequence"/>
</dbReference>
<proteinExistence type="predicted"/>
<gene>
    <name evidence="2" type="ORF">HF577_27015</name>
</gene>
<dbReference type="SUPFAM" id="SSF51338">
    <property type="entry name" value="Composite domain of metallo-dependent hydrolases"/>
    <property type="match status" value="1"/>
</dbReference>
<feature type="domain" description="Amidohydrolase 3" evidence="1">
    <location>
        <begin position="76"/>
        <end position="376"/>
    </location>
</feature>
<organism evidence="2 3">
    <name type="scientific">Pseudonocardia xinjiangensis</name>
    <dbReference type="NCBI Taxonomy" id="75289"/>
    <lineage>
        <taxon>Bacteria</taxon>
        <taxon>Bacillati</taxon>
        <taxon>Actinomycetota</taxon>
        <taxon>Actinomycetes</taxon>
        <taxon>Pseudonocardiales</taxon>
        <taxon>Pseudonocardiaceae</taxon>
        <taxon>Pseudonocardia</taxon>
    </lineage>
</organism>
<dbReference type="CDD" id="cd01293">
    <property type="entry name" value="Bact_CD"/>
    <property type="match status" value="1"/>
</dbReference>
<evidence type="ECO:0000313" key="3">
    <source>
        <dbReference type="Proteomes" id="UP001296706"/>
    </source>
</evidence>
<accession>A0ABX1RK06</accession>
<name>A0ABX1RK06_9PSEU</name>
<dbReference type="Gene3D" id="3.20.20.140">
    <property type="entry name" value="Metal-dependent hydrolases"/>
    <property type="match status" value="1"/>
</dbReference>
<reference evidence="2 3" key="1">
    <citation type="submission" date="2020-04" db="EMBL/GenBank/DDBJ databases">
        <authorList>
            <person name="Klaysubun C."/>
            <person name="Duangmal K."/>
            <person name="Lipun K."/>
        </authorList>
    </citation>
    <scope>NUCLEOTIDE SEQUENCE [LARGE SCALE GENOMIC DNA]</scope>
    <source>
        <strain evidence="2 3">JCM 11839</strain>
    </source>
</reference>
<dbReference type="SUPFAM" id="SSF51556">
    <property type="entry name" value="Metallo-dependent hydrolases"/>
    <property type="match status" value="1"/>
</dbReference>
<dbReference type="InterPro" id="IPR011059">
    <property type="entry name" value="Metal-dep_hydrolase_composite"/>
</dbReference>
<protein>
    <submittedName>
        <fullName evidence="2">Amidohydrolase family protein</fullName>
    </submittedName>
</protein>
<dbReference type="PANTHER" id="PTHR32027:SF9">
    <property type="entry name" value="BLL3847 PROTEIN"/>
    <property type="match status" value="1"/>
</dbReference>
<dbReference type="EMBL" id="JAAXKY010000112">
    <property type="protein sequence ID" value="NMH80727.1"/>
    <property type="molecule type" value="Genomic_DNA"/>
</dbReference>
<evidence type="ECO:0000259" key="1">
    <source>
        <dbReference type="Pfam" id="PF07969"/>
    </source>
</evidence>
<sequence>MLELVVRRARTPDGAAAPVDIGIEAGRIVAVEHHLDAECPELDAGGRLVVPGLVDTHLHLDKSRTADRCVQTEGTLAEAIRETARIKAAFTEDDVYERARATLEDCVRHGTTRVRTHVEVDPVVGLRGLDAVQRLAADLAWAVDVQVCVFAQEGLTDSAGTDALLVEALERGAPVVGGAPYADVDPSGQLDRVFELARRYDVDVDLHLDLAETADGMQLADVCKRTVAQGWEGRVTVGHVTQLSLVPPAEYTALCELVAGSGVAMTVLPATDLFLMGRAAGAAKPRGVVPLGPLLACGATCSVATNNVLNAFTPFGDGSLVRMANLYANVCHAGSRAQLRECLELVTTSAARVLRAPDYGIRPGARADLVCLDADDEAGAVARVAPACWGLKNGRPSFTRDLPVLHRPGGTA</sequence>
<dbReference type="Pfam" id="PF07969">
    <property type="entry name" value="Amidohydro_3"/>
    <property type="match status" value="1"/>
</dbReference>
<dbReference type="InterPro" id="IPR052349">
    <property type="entry name" value="Metallo-hydrolase_Enzymes"/>
</dbReference>
<keyword evidence="3" id="KW-1185">Reference proteome</keyword>
<dbReference type="InterPro" id="IPR032466">
    <property type="entry name" value="Metal_Hydrolase"/>
</dbReference>
<dbReference type="RefSeq" id="WP_169398776.1">
    <property type="nucleotide sequence ID" value="NZ_BAAAJH010000028.1"/>
</dbReference>
<dbReference type="InterPro" id="IPR013108">
    <property type="entry name" value="Amidohydro_3"/>
</dbReference>
<comment type="caution">
    <text evidence="2">The sequence shown here is derived from an EMBL/GenBank/DDBJ whole genome shotgun (WGS) entry which is preliminary data.</text>
</comment>
<dbReference type="Gene3D" id="2.30.40.10">
    <property type="entry name" value="Urease, subunit C, domain 1"/>
    <property type="match status" value="1"/>
</dbReference>